<reference evidence="1 2" key="1">
    <citation type="submission" date="2018-12" db="EMBL/GenBank/DDBJ databases">
        <authorList>
            <consortium name="Pathogen Informatics"/>
        </authorList>
    </citation>
    <scope>NUCLEOTIDE SEQUENCE [LARGE SCALE GENOMIC DNA]</scope>
    <source>
        <strain evidence="1 2">NCTC10951</strain>
    </source>
</reference>
<accession>A0A3S4VIQ8</accession>
<organism evidence="1 2">
    <name type="scientific">Actinomyces viscosus</name>
    <dbReference type="NCBI Taxonomy" id="1656"/>
    <lineage>
        <taxon>Bacteria</taxon>
        <taxon>Bacillati</taxon>
        <taxon>Actinomycetota</taxon>
        <taxon>Actinomycetes</taxon>
        <taxon>Actinomycetales</taxon>
        <taxon>Actinomycetaceae</taxon>
        <taxon>Actinomyces</taxon>
    </lineage>
</organism>
<gene>
    <name evidence="1" type="ORF">NCTC10951_00804</name>
</gene>
<name>A0A3S4VIQ8_ACTVI</name>
<evidence type="ECO:0000313" key="1">
    <source>
        <dbReference type="EMBL" id="VEI14927.1"/>
    </source>
</evidence>
<dbReference type="AlphaFoldDB" id="A0A3S4VIQ8"/>
<protein>
    <submittedName>
        <fullName evidence="1">Uncharacterized protein</fullName>
    </submittedName>
</protein>
<dbReference type="Proteomes" id="UP000268658">
    <property type="component" value="Chromosome"/>
</dbReference>
<dbReference type="RefSeq" id="WP_126413543.1">
    <property type="nucleotide sequence ID" value="NZ_JASPER010000001.1"/>
</dbReference>
<evidence type="ECO:0000313" key="2">
    <source>
        <dbReference type="Proteomes" id="UP000268658"/>
    </source>
</evidence>
<dbReference type="KEGG" id="avc:NCTC10951_00804"/>
<sequence>MVTFIVSVGLSVSRHEPVPGAALVIACLAALYIGGLLVPWLTAALLWSGGRARQWALRAQASGHYLDGFLIGALWLPVIVILTWLIGGSGGLVILWREVLRASGINIGSILSEPGRIQPRPHSMS</sequence>
<dbReference type="EMBL" id="LR134477">
    <property type="protein sequence ID" value="VEI14927.1"/>
    <property type="molecule type" value="Genomic_DNA"/>
</dbReference>
<proteinExistence type="predicted"/>